<feature type="transmembrane region" description="Helical" evidence="1">
    <location>
        <begin position="56"/>
        <end position="78"/>
    </location>
</feature>
<comment type="caution">
    <text evidence="2">The sequence shown here is derived from an EMBL/GenBank/DDBJ whole genome shotgun (WGS) entry which is preliminary data.</text>
</comment>
<evidence type="ECO:0000256" key="1">
    <source>
        <dbReference type="SAM" id="Phobius"/>
    </source>
</evidence>
<proteinExistence type="predicted"/>
<feature type="transmembrane region" description="Helical" evidence="1">
    <location>
        <begin position="31"/>
        <end position="49"/>
    </location>
</feature>
<sequence length="83" mass="9387">MRSRVSLLILVYTLMNVLSAVALYLLKEQRVDVYVSLNILSYYVSYAVVRPSTLSSIVRVLNVALFALFIAIVAYRVYEVLAP</sequence>
<name>A0A7C4FHZ6_9CREN</name>
<keyword evidence="1" id="KW-1133">Transmembrane helix</keyword>
<keyword evidence="1" id="KW-0812">Transmembrane</keyword>
<dbReference type="AlphaFoldDB" id="A0A7C4FHZ6"/>
<keyword evidence="1" id="KW-0472">Membrane</keyword>
<dbReference type="EMBL" id="DTFF01000048">
    <property type="protein sequence ID" value="HGI87888.1"/>
    <property type="molecule type" value="Genomic_DNA"/>
</dbReference>
<organism evidence="2">
    <name type="scientific">Ignisphaera aggregans</name>
    <dbReference type="NCBI Taxonomy" id="334771"/>
    <lineage>
        <taxon>Archaea</taxon>
        <taxon>Thermoproteota</taxon>
        <taxon>Thermoprotei</taxon>
        <taxon>Desulfurococcales</taxon>
        <taxon>Desulfurococcaceae</taxon>
        <taxon>Ignisphaera</taxon>
    </lineage>
</organism>
<feature type="transmembrane region" description="Helical" evidence="1">
    <location>
        <begin position="7"/>
        <end position="25"/>
    </location>
</feature>
<gene>
    <name evidence="2" type="ORF">ENV14_05840</name>
</gene>
<evidence type="ECO:0000313" key="2">
    <source>
        <dbReference type="EMBL" id="HGI87888.1"/>
    </source>
</evidence>
<accession>A0A7C4FHZ6</accession>
<reference evidence="2" key="1">
    <citation type="journal article" date="2020" name="mSystems">
        <title>Genome- and Community-Level Interaction Insights into Carbon Utilization and Element Cycling Functions of Hydrothermarchaeota in Hydrothermal Sediment.</title>
        <authorList>
            <person name="Zhou Z."/>
            <person name="Liu Y."/>
            <person name="Xu W."/>
            <person name="Pan J."/>
            <person name="Luo Z.H."/>
            <person name="Li M."/>
        </authorList>
    </citation>
    <scope>NUCLEOTIDE SEQUENCE [LARGE SCALE GENOMIC DNA]</scope>
    <source>
        <strain evidence="2">SpSt-732</strain>
    </source>
</reference>
<protein>
    <submittedName>
        <fullName evidence="2">Uncharacterized protein</fullName>
    </submittedName>
</protein>